<dbReference type="InterPro" id="IPR036388">
    <property type="entry name" value="WH-like_DNA-bd_sf"/>
</dbReference>
<evidence type="ECO:0000313" key="7">
    <source>
        <dbReference type="Proteomes" id="UP000737171"/>
    </source>
</evidence>
<evidence type="ECO:0000256" key="3">
    <source>
        <dbReference type="ARBA" id="ARBA00023125"/>
    </source>
</evidence>
<dbReference type="EMBL" id="JABRWJ010000011">
    <property type="protein sequence ID" value="NRF71349.1"/>
    <property type="molecule type" value="Genomic_DNA"/>
</dbReference>
<protein>
    <submittedName>
        <fullName evidence="6">LysR family transcriptional regulator</fullName>
    </submittedName>
</protein>
<dbReference type="InterPro" id="IPR037402">
    <property type="entry name" value="YidZ_PBP2"/>
</dbReference>
<proteinExistence type="inferred from homology"/>
<organism evidence="6 7">
    <name type="scientific">Pseudaquabacterium terrae</name>
    <dbReference type="NCBI Taxonomy" id="2732868"/>
    <lineage>
        <taxon>Bacteria</taxon>
        <taxon>Pseudomonadati</taxon>
        <taxon>Pseudomonadota</taxon>
        <taxon>Betaproteobacteria</taxon>
        <taxon>Burkholderiales</taxon>
        <taxon>Sphaerotilaceae</taxon>
        <taxon>Pseudaquabacterium</taxon>
    </lineage>
</organism>
<comment type="similarity">
    <text evidence="1">Belongs to the LysR transcriptional regulatory family.</text>
</comment>
<evidence type="ECO:0000256" key="4">
    <source>
        <dbReference type="ARBA" id="ARBA00023163"/>
    </source>
</evidence>
<dbReference type="InterPro" id="IPR000847">
    <property type="entry name" value="LysR_HTH_N"/>
</dbReference>
<gene>
    <name evidence="6" type="ORF">HLB44_30625</name>
</gene>
<keyword evidence="2" id="KW-0805">Transcription regulation</keyword>
<dbReference type="InterPro" id="IPR050389">
    <property type="entry name" value="LysR-type_TF"/>
</dbReference>
<dbReference type="SUPFAM" id="SSF53850">
    <property type="entry name" value="Periplasmic binding protein-like II"/>
    <property type="match status" value="1"/>
</dbReference>
<evidence type="ECO:0000256" key="2">
    <source>
        <dbReference type="ARBA" id="ARBA00023015"/>
    </source>
</evidence>
<comment type="caution">
    <text evidence="6">The sequence shown here is derived from an EMBL/GenBank/DDBJ whole genome shotgun (WGS) entry which is preliminary data.</text>
</comment>
<dbReference type="InterPro" id="IPR005119">
    <property type="entry name" value="LysR_subst-bd"/>
</dbReference>
<dbReference type="SUPFAM" id="SSF46785">
    <property type="entry name" value="Winged helix' DNA-binding domain"/>
    <property type="match status" value="1"/>
</dbReference>
<dbReference type="PROSITE" id="PS50931">
    <property type="entry name" value="HTH_LYSR"/>
    <property type="match status" value="1"/>
</dbReference>
<keyword evidence="3" id="KW-0238">DNA-binding</keyword>
<feature type="domain" description="HTH lysR-type" evidence="5">
    <location>
        <begin position="6"/>
        <end position="63"/>
    </location>
</feature>
<dbReference type="PANTHER" id="PTHR30118">
    <property type="entry name" value="HTH-TYPE TRANSCRIPTIONAL REGULATOR LEUO-RELATED"/>
    <property type="match status" value="1"/>
</dbReference>
<dbReference type="Pfam" id="PF03466">
    <property type="entry name" value="LysR_substrate"/>
    <property type="match status" value="1"/>
</dbReference>
<dbReference type="Gene3D" id="1.10.10.10">
    <property type="entry name" value="Winged helix-like DNA-binding domain superfamily/Winged helix DNA-binding domain"/>
    <property type="match status" value="1"/>
</dbReference>
<evidence type="ECO:0000256" key="1">
    <source>
        <dbReference type="ARBA" id="ARBA00009437"/>
    </source>
</evidence>
<dbReference type="Proteomes" id="UP000737171">
    <property type="component" value="Unassembled WGS sequence"/>
</dbReference>
<dbReference type="Gene3D" id="3.40.190.10">
    <property type="entry name" value="Periplasmic binding protein-like II"/>
    <property type="match status" value="2"/>
</dbReference>
<name>A0ABX2ESD8_9BURK</name>
<evidence type="ECO:0000313" key="6">
    <source>
        <dbReference type="EMBL" id="NRF71349.1"/>
    </source>
</evidence>
<accession>A0ABX2ESD8</accession>
<sequence length="301" mass="33498">MHISRVDLNLLVVLESIYTEGGITKAADRLHLTQPAISHALSRLRDLMGDPLFERQGHKMVPTALVRRMIGPLRESLQDIGSLLNDAQAFDAATSRRQYVVGLRDYVETALLAPLMQAVSAEAPNVRISTVRVDRRKLEGELASGAIDFAIDMQLPTSDQVFSTRVRSDAFAVVARAGHRAIKDGRIDIETYLAQRHVLVSSRRTGIGFEDLELRRLGYQRQVAVRCQGHFAACRAVAQTDLLLTMSGKHAVLTNQQFGNQILPFPVSLPPYDAYLYWHSSMDGDPGNRWVRQLIVRFAGG</sequence>
<keyword evidence="4" id="KW-0804">Transcription</keyword>
<dbReference type="Pfam" id="PF00126">
    <property type="entry name" value="HTH_1"/>
    <property type="match status" value="1"/>
</dbReference>
<dbReference type="InterPro" id="IPR036390">
    <property type="entry name" value="WH_DNA-bd_sf"/>
</dbReference>
<dbReference type="RefSeq" id="WP_173132334.1">
    <property type="nucleotide sequence ID" value="NZ_JABRWJ010000011.1"/>
</dbReference>
<dbReference type="PANTHER" id="PTHR30118:SF15">
    <property type="entry name" value="TRANSCRIPTIONAL REGULATORY PROTEIN"/>
    <property type="match status" value="1"/>
</dbReference>
<evidence type="ECO:0000259" key="5">
    <source>
        <dbReference type="PROSITE" id="PS50931"/>
    </source>
</evidence>
<dbReference type="CDD" id="cd08417">
    <property type="entry name" value="PBP2_Nitroaromatics_like"/>
    <property type="match status" value="1"/>
</dbReference>
<dbReference type="PRINTS" id="PR00039">
    <property type="entry name" value="HTHLYSR"/>
</dbReference>
<reference evidence="6 7" key="1">
    <citation type="submission" date="2020-05" db="EMBL/GenBank/DDBJ databases">
        <title>Aquincola sp. isolate from soil.</title>
        <authorList>
            <person name="Han J."/>
            <person name="Kim D.-U."/>
        </authorList>
    </citation>
    <scope>NUCLEOTIDE SEQUENCE [LARGE SCALE GENOMIC DNA]</scope>
    <source>
        <strain evidence="6 7">S2</strain>
    </source>
</reference>
<keyword evidence="7" id="KW-1185">Reference proteome</keyword>